<dbReference type="EMBL" id="JACEIK010000800">
    <property type="protein sequence ID" value="MCD7462406.1"/>
    <property type="molecule type" value="Genomic_DNA"/>
</dbReference>
<feature type="compositionally biased region" description="Acidic residues" evidence="1">
    <location>
        <begin position="69"/>
        <end position="89"/>
    </location>
</feature>
<accession>A0ABS8SUD3</accession>
<gene>
    <name evidence="2" type="ORF">HAX54_048492</name>
</gene>
<feature type="region of interest" description="Disordered" evidence="1">
    <location>
        <begin position="69"/>
        <end position="101"/>
    </location>
</feature>
<reference evidence="2 3" key="1">
    <citation type="journal article" date="2021" name="BMC Genomics">
        <title>Datura genome reveals duplications of psychoactive alkaloid biosynthetic genes and high mutation rate following tissue culture.</title>
        <authorList>
            <person name="Rajewski A."/>
            <person name="Carter-House D."/>
            <person name="Stajich J."/>
            <person name="Litt A."/>
        </authorList>
    </citation>
    <scope>NUCLEOTIDE SEQUENCE [LARGE SCALE GENOMIC DNA]</scope>
    <source>
        <strain evidence="2">AR-01</strain>
    </source>
</reference>
<evidence type="ECO:0000256" key="1">
    <source>
        <dbReference type="SAM" id="MobiDB-lite"/>
    </source>
</evidence>
<evidence type="ECO:0000313" key="2">
    <source>
        <dbReference type="EMBL" id="MCD7462406.1"/>
    </source>
</evidence>
<sequence>MRTFGVDIGGSDLNDSKTDEYFDEDLEGIPDEDGSGVDEELRGEVGIDKGFEDFQQRKADRYIGKLAGDEEYLDSSDVGSDDSKDELDSQAEIGVDLPARR</sequence>
<proteinExistence type="predicted"/>
<dbReference type="Proteomes" id="UP000823775">
    <property type="component" value="Unassembled WGS sequence"/>
</dbReference>
<comment type="caution">
    <text evidence="2">The sequence shown here is derived from an EMBL/GenBank/DDBJ whole genome shotgun (WGS) entry which is preliminary data.</text>
</comment>
<keyword evidence="3" id="KW-1185">Reference proteome</keyword>
<evidence type="ECO:0000313" key="3">
    <source>
        <dbReference type="Proteomes" id="UP000823775"/>
    </source>
</evidence>
<protein>
    <submittedName>
        <fullName evidence="2">Uncharacterized protein</fullName>
    </submittedName>
</protein>
<organism evidence="2 3">
    <name type="scientific">Datura stramonium</name>
    <name type="common">Jimsonweed</name>
    <name type="synonym">Common thornapple</name>
    <dbReference type="NCBI Taxonomy" id="4076"/>
    <lineage>
        <taxon>Eukaryota</taxon>
        <taxon>Viridiplantae</taxon>
        <taxon>Streptophyta</taxon>
        <taxon>Embryophyta</taxon>
        <taxon>Tracheophyta</taxon>
        <taxon>Spermatophyta</taxon>
        <taxon>Magnoliopsida</taxon>
        <taxon>eudicotyledons</taxon>
        <taxon>Gunneridae</taxon>
        <taxon>Pentapetalae</taxon>
        <taxon>asterids</taxon>
        <taxon>lamiids</taxon>
        <taxon>Solanales</taxon>
        <taxon>Solanaceae</taxon>
        <taxon>Solanoideae</taxon>
        <taxon>Datureae</taxon>
        <taxon>Datura</taxon>
    </lineage>
</organism>
<name>A0ABS8SUD3_DATST</name>